<dbReference type="Pfam" id="PF00071">
    <property type="entry name" value="Ras"/>
    <property type="match status" value="1"/>
</dbReference>
<keyword evidence="3" id="KW-1185">Reference proteome</keyword>
<dbReference type="InterPro" id="IPR001806">
    <property type="entry name" value="Small_GTPase"/>
</dbReference>
<dbReference type="AlphaFoldDB" id="A0A8S1Y2T7"/>
<dbReference type="OrthoDB" id="25896at2759"/>
<comment type="similarity">
    <text evidence="1">Belongs to the small GTPase superfamily. Rab family.</text>
</comment>
<comment type="caution">
    <text evidence="2">The sequence shown here is derived from an EMBL/GenBank/DDBJ whole genome shotgun (WGS) entry which is preliminary data.</text>
</comment>
<dbReference type="FunFam" id="3.40.50.300:FF:001329">
    <property type="entry name" value="Small GTP-binding protein, putative"/>
    <property type="match status" value="1"/>
</dbReference>
<accession>A0A8S1Y2T7</accession>
<evidence type="ECO:0000313" key="2">
    <source>
        <dbReference type="EMBL" id="CAD8207950.1"/>
    </source>
</evidence>
<reference evidence="2" key="1">
    <citation type="submission" date="2021-01" db="EMBL/GenBank/DDBJ databases">
        <authorList>
            <consortium name="Genoscope - CEA"/>
            <person name="William W."/>
        </authorList>
    </citation>
    <scope>NUCLEOTIDE SEQUENCE</scope>
</reference>
<dbReference type="PROSITE" id="PS51420">
    <property type="entry name" value="RHO"/>
    <property type="match status" value="1"/>
</dbReference>
<dbReference type="PROSITE" id="PS51421">
    <property type="entry name" value="RAS"/>
    <property type="match status" value="1"/>
</dbReference>
<dbReference type="PROSITE" id="PS51419">
    <property type="entry name" value="RAB"/>
    <property type="match status" value="1"/>
</dbReference>
<protein>
    <submittedName>
        <fullName evidence="2">Uncharacterized protein</fullName>
    </submittedName>
</protein>
<evidence type="ECO:0000313" key="3">
    <source>
        <dbReference type="Proteomes" id="UP000689195"/>
    </source>
</evidence>
<dbReference type="GO" id="GO:0003924">
    <property type="term" value="F:GTPase activity"/>
    <property type="evidence" value="ECO:0007669"/>
    <property type="project" value="InterPro"/>
</dbReference>
<dbReference type="SMART" id="SM00174">
    <property type="entry name" value="RHO"/>
    <property type="match status" value="1"/>
</dbReference>
<dbReference type="Proteomes" id="UP000689195">
    <property type="component" value="Unassembled WGS sequence"/>
</dbReference>
<dbReference type="NCBIfam" id="TIGR00231">
    <property type="entry name" value="small_GTP"/>
    <property type="match status" value="1"/>
</dbReference>
<dbReference type="GO" id="GO:0005525">
    <property type="term" value="F:GTP binding"/>
    <property type="evidence" value="ECO:0007669"/>
    <property type="project" value="InterPro"/>
</dbReference>
<dbReference type="SMART" id="SM00175">
    <property type="entry name" value="RAB"/>
    <property type="match status" value="1"/>
</dbReference>
<dbReference type="EMBL" id="CAJJDO010000149">
    <property type="protein sequence ID" value="CAD8207950.1"/>
    <property type="molecule type" value="Genomic_DNA"/>
</dbReference>
<dbReference type="InterPro" id="IPR005225">
    <property type="entry name" value="Small_GTP-bd"/>
</dbReference>
<dbReference type="InterPro" id="IPR050209">
    <property type="entry name" value="Rab_GTPases_membrane_traffic"/>
</dbReference>
<proteinExistence type="inferred from homology"/>
<dbReference type="SMART" id="SM00176">
    <property type="entry name" value="RAN"/>
    <property type="match status" value="1"/>
</dbReference>
<gene>
    <name evidence="2" type="ORF">PPENT_87.1.T1490048</name>
</gene>
<organism evidence="2 3">
    <name type="scientific">Paramecium pentaurelia</name>
    <dbReference type="NCBI Taxonomy" id="43138"/>
    <lineage>
        <taxon>Eukaryota</taxon>
        <taxon>Sar</taxon>
        <taxon>Alveolata</taxon>
        <taxon>Ciliophora</taxon>
        <taxon>Intramacronucleata</taxon>
        <taxon>Oligohymenophorea</taxon>
        <taxon>Peniculida</taxon>
        <taxon>Parameciidae</taxon>
        <taxon>Paramecium</taxon>
    </lineage>
</organism>
<dbReference type="PANTHER" id="PTHR47979">
    <property type="entry name" value="DRAB11-RELATED"/>
    <property type="match status" value="1"/>
</dbReference>
<sequence length="250" mass="28778">MNQKKLPIFKFIIVGASNVGKTSFIKQYSESIFIDKYETTLPGGYIKTKIVVVDKTEVKLQIWDTAGEERYRSLLNLHYRDAAAAFVLYDVNNRKTFSKLHENVKGIDECAPQEIIKILVGNKSDLERQVSQQEAEQFVNDNKFDSYFETSAKTGENVEKAFVEAVRSVIVRMYMNESFKSSILTIDNNIENSRFGSGTPINNPPQIQERKRLKSILQQQYAIPQQQYAIPQQQYAIPQQQQETNNKRCC</sequence>
<evidence type="ECO:0000256" key="1">
    <source>
        <dbReference type="ARBA" id="ARBA00006270"/>
    </source>
</evidence>
<dbReference type="CDD" id="cd00154">
    <property type="entry name" value="Rab"/>
    <property type="match status" value="1"/>
</dbReference>
<dbReference type="SMART" id="SM00173">
    <property type="entry name" value="RAS"/>
    <property type="match status" value="1"/>
</dbReference>
<name>A0A8S1Y2T7_9CILI</name>